<reference evidence="2" key="1">
    <citation type="journal article" date="2014" name="Int. J. Syst. Evol. Microbiol.">
        <title>Complete genome sequence of Corynebacterium casei LMG S-19264T (=DSM 44701T), isolated from a smear-ripened cheese.</title>
        <authorList>
            <consortium name="US DOE Joint Genome Institute (JGI-PGF)"/>
            <person name="Walter F."/>
            <person name="Albersmeier A."/>
            <person name="Kalinowski J."/>
            <person name="Ruckert C."/>
        </authorList>
    </citation>
    <scope>NUCLEOTIDE SEQUENCE</scope>
    <source>
        <strain evidence="2">CGMCC 4.7403</strain>
    </source>
</reference>
<keyword evidence="3" id="KW-1185">Reference proteome</keyword>
<dbReference type="AlphaFoldDB" id="A0A918ZR93"/>
<sequence>MDDDFVLETLVHQGFLKTVAAPLGRLVEEGGAGGVVVGGGGQDNDADDQSQHIDGQPALAPGLAFGPCPESRHAHDERSPERGSIP</sequence>
<protein>
    <submittedName>
        <fullName evidence="2">Uncharacterized protein</fullName>
    </submittedName>
</protein>
<evidence type="ECO:0000256" key="1">
    <source>
        <dbReference type="SAM" id="MobiDB-lite"/>
    </source>
</evidence>
<reference evidence="2" key="2">
    <citation type="submission" date="2020-09" db="EMBL/GenBank/DDBJ databases">
        <authorList>
            <person name="Sun Q."/>
            <person name="Zhou Y."/>
        </authorList>
    </citation>
    <scope>NUCLEOTIDE SEQUENCE</scope>
    <source>
        <strain evidence="2">CGMCC 4.7403</strain>
    </source>
</reference>
<gene>
    <name evidence="2" type="ORF">GCM10017771_87800</name>
</gene>
<dbReference type="Proteomes" id="UP000603227">
    <property type="component" value="Unassembled WGS sequence"/>
</dbReference>
<evidence type="ECO:0000313" key="3">
    <source>
        <dbReference type="Proteomes" id="UP000603227"/>
    </source>
</evidence>
<comment type="caution">
    <text evidence="2">The sequence shown here is derived from an EMBL/GenBank/DDBJ whole genome shotgun (WGS) entry which is preliminary data.</text>
</comment>
<name>A0A918ZR93_9ACTN</name>
<evidence type="ECO:0000313" key="2">
    <source>
        <dbReference type="EMBL" id="GHE64343.1"/>
    </source>
</evidence>
<feature type="compositionally biased region" description="Basic and acidic residues" evidence="1">
    <location>
        <begin position="70"/>
        <end position="86"/>
    </location>
</feature>
<feature type="region of interest" description="Disordered" evidence="1">
    <location>
        <begin position="34"/>
        <end position="86"/>
    </location>
</feature>
<organism evidence="2 3">
    <name type="scientific">Streptomyces capitiformicae</name>
    <dbReference type="NCBI Taxonomy" id="2014920"/>
    <lineage>
        <taxon>Bacteria</taxon>
        <taxon>Bacillati</taxon>
        <taxon>Actinomycetota</taxon>
        <taxon>Actinomycetes</taxon>
        <taxon>Kitasatosporales</taxon>
        <taxon>Streptomycetaceae</taxon>
        <taxon>Streptomyces</taxon>
    </lineage>
</organism>
<dbReference type="EMBL" id="BNAT01000059">
    <property type="protein sequence ID" value="GHE64343.1"/>
    <property type="molecule type" value="Genomic_DNA"/>
</dbReference>
<accession>A0A918ZR93</accession>
<proteinExistence type="predicted"/>